<proteinExistence type="predicted"/>
<organism evidence="1 2">
    <name type="scientific">Massilia norwichensis</name>
    <dbReference type="NCBI Taxonomy" id="1442366"/>
    <lineage>
        <taxon>Bacteria</taxon>
        <taxon>Pseudomonadati</taxon>
        <taxon>Pseudomonadota</taxon>
        <taxon>Betaproteobacteria</taxon>
        <taxon>Burkholderiales</taxon>
        <taxon>Oxalobacteraceae</taxon>
        <taxon>Telluria group</taxon>
        <taxon>Massilia</taxon>
    </lineage>
</organism>
<dbReference type="Pfam" id="PF08002">
    <property type="entry name" value="DUF1697"/>
    <property type="match status" value="1"/>
</dbReference>
<dbReference type="PANTHER" id="PTHR36439">
    <property type="entry name" value="BLL4334 PROTEIN"/>
    <property type="match status" value="1"/>
</dbReference>
<dbReference type="SUPFAM" id="SSF160379">
    <property type="entry name" value="SP0830-like"/>
    <property type="match status" value="1"/>
</dbReference>
<dbReference type="Proteomes" id="UP001205560">
    <property type="component" value="Unassembled WGS sequence"/>
</dbReference>
<name>A0ABT2A2T9_9BURK</name>
<sequence length="189" mass="20058">MRAMTSKRYVALLRGVNVGRAKRIAMADLRKLVGDLGYDDVRSVLNSGNLVFSGPVKPQDEVATQIEEALVLKLGVAARVLVLDAFELAEVIAGNPLLDQAGDHSRLLAFILSSPHSSPQARQALEGLCGQEWQTGATALGQRAAYVWCPDGILDSAAAAALGKQLGDSTTSRNWATLLKLHALCTAPL</sequence>
<dbReference type="Gene3D" id="3.30.70.1280">
    <property type="entry name" value="SP0830-like domains"/>
    <property type="match status" value="1"/>
</dbReference>
<evidence type="ECO:0000313" key="1">
    <source>
        <dbReference type="EMBL" id="MCS0588500.1"/>
    </source>
</evidence>
<dbReference type="EMBL" id="JANUGX010000004">
    <property type="protein sequence ID" value="MCS0588500.1"/>
    <property type="molecule type" value="Genomic_DNA"/>
</dbReference>
<protein>
    <submittedName>
        <fullName evidence="1">DUF1697 domain-containing protein</fullName>
    </submittedName>
</protein>
<keyword evidence="2" id="KW-1185">Reference proteome</keyword>
<dbReference type="InterPro" id="IPR012545">
    <property type="entry name" value="DUF1697"/>
</dbReference>
<dbReference type="PIRSF" id="PIRSF008502">
    <property type="entry name" value="UCP008502"/>
    <property type="match status" value="1"/>
</dbReference>
<gene>
    <name evidence="1" type="ORF">NX782_04725</name>
</gene>
<evidence type="ECO:0000313" key="2">
    <source>
        <dbReference type="Proteomes" id="UP001205560"/>
    </source>
</evidence>
<dbReference type="RefSeq" id="WP_258844269.1">
    <property type="nucleotide sequence ID" value="NZ_JANUGX010000004.1"/>
</dbReference>
<dbReference type="PANTHER" id="PTHR36439:SF1">
    <property type="entry name" value="DUF1697 DOMAIN-CONTAINING PROTEIN"/>
    <property type="match status" value="1"/>
</dbReference>
<reference evidence="1 2" key="1">
    <citation type="submission" date="2022-08" db="EMBL/GenBank/DDBJ databases">
        <title>Reclassification of Massilia species as members of the genera Telluria, Duganella, Pseudoduganella, Mokoshia gen. nov. and Zemynaea gen. nov. using orthogonal and non-orthogonal genome-based approaches.</title>
        <authorList>
            <person name="Bowman J.P."/>
        </authorList>
    </citation>
    <scope>NUCLEOTIDE SEQUENCE [LARGE SCALE GENOMIC DNA]</scope>
    <source>
        <strain evidence="1 2">LMG 28164</strain>
    </source>
</reference>
<comment type="caution">
    <text evidence="1">The sequence shown here is derived from an EMBL/GenBank/DDBJ whole genome shotgun (WGS) entry which is preliminary data.</text>
</comment>
<accession>A0ABT2A2T9</accession>